<keyword evidence="5" id="KW-0175">Coiled coil</keyword>
<protein>
    <submittedName>
        <fullName evidence="7">ParB/RepB/Spo0J family partition protein</fullName>
    </submittedName>
</protein>
<dbReference type="GO" id="GO:0045881">
    <property type="term" value="P:positive regulation of sporulation resulting in formation of a cellular spore"/>
    <property type="evidence" value="ECO:0007669"/>
    <property type="project" value="TreeGrafter"/>
</dbReference>
<dbReference type="PANTHER" id="PTHR33375:SF1">
    <property type="entry name" value="CHROMOSOME-PARTITIONING PROTEIN PARB-RELATED"/>
    <property type="match status" value="1"/>
</dbReference>
<dbReference type="RefSeq" id="WP_249313426.1">
    <property type="nucleotide sequence ID" value="NZ_JACRSU010000004.1"/>
</dbReference>
<dbReference type="Pfam" id="PF17762">
    <property type="entry name" value="HTH_ParB"/>
    <property type="match status" value="1"/>
</dbReference>
<reference evidence="7" key="1">
    <citation type="submission" date="2020-08" db="EMBL/GenBank/DDBJ databases">
        <title>Genome public.</title>
        <authorList>
            <person name="Liu C."/>
            <person name="Sun Q."/>
        </authorList>
    </citation>
    <scope>NUCLEOTIDE SEQUENCE</scope>
    <source>
        <strain evidence="7">H8</strain>
    </source>
</reference>
<sequence length="288" mass="32461">MAKRGLGRGLDALLSAESVVETTTEREKDVKIIKITQIEPNKTQPRSDFDEEKLNSLADSILEYGVLQPIVVKLNSNGFYTIIAGERRWRAARIAKLKEIPAIVKSFDEKSEKEVALIENLQRENLNAVEEALGIKELMDVYGLTQEDVSKKIGKSRSAVANSVRLLNLPDSIKAFIKDGVLSMGHARSILALENENLMNMVAEKIIQEDFSVRQTENYIKSLLVEKKTKTVSKAEEELIRYIKSLEESLSSDLGTKIRIVNKKNKGKIEIPYSSAEDFERIIQLIKK</sequence>
<dbReference type="InterPro" id="IPR050336">
    <property type="entry name" value="Chromosome_partition/occlusion"/>
</dbReference>
<dbReference type="InterPro" id="IPR004437">
    <property type="entry name" value="ParB/RepB/Spo0J"/>
</dbReference>
<comment type="caution">
    <text evidence="7">The sequence shown here is derived from an EMBL/GenBank/DDBJ whole genome shotgun (WGS) entry which is preliminary data.</text>
</comment>
<dbReference type="CDD" id="cd16393">
    <property type="entry name" value="SPO0J_N"/>
    <property type="match status" value="1"/>
</dbReference>
<evidence type="ECO:0000256" key="2">
    <source>
        <dbReference type="ARBA" id="ARBA00006295"/>
    </source>
</evidence>
<feature type="domain" description="HTH cro/C1-type" evidence="6">
    <location>
        <begin position="135"/>
        <end position="162"/>
    </location>
</feature>
<dbReference type="SUPFAM" id="SSF110849">
    <property type="entry name" value="ParB/Sulfiredoxin"/>
    <property type="match status" value="1"/>
</dbReference>
<dbReference type="InterPro" id="IPR041468">
    <property type="entry name" value="HTH_ParB/Spo0J"/>
</dbReference>
<feature type="coiled-coil region" evidence="5">
    <location>
        <begin position="104"/>
        <end position="138"/>
    </location>
</feature>
<evidence type="ECO:0000313" key="8">
    <source>
        <dbReference type="Proteomes" id="UP000611762"/>
    </source>
</evidence>
<dbReference type="Proteomes" id="UP000611762">
    <property type="component" value="Unassembled WGS sequence"/>
</dbReference>
<dbReference type="InterPro" id="IPR001387">
    <property type="entry name" value="Cro/C1-type_HTH"/>
</dbReference>
<dbReference type="NCBIfam" id="TIGR00180">
    <property type="entry name" value="parB_part"/>
    <property type="match status" value="1"/>
</dbReference>
<evidence type="ECO:0000256" key="4">
    <source>
        <dbReference type="ARBA" id="ARBA00023125"/>
    </source>
</evidence>
<name>A0A926DLV9_9FIRM</name>
<dbReference type="InterPro" id="IPR003115">
    <property type="entry name" value="ParB_N"/>
</dbReference>
<dbReference type="PROSITE" id="PS50943">
    <property type="entry name" value="HTH_CROC1"/>
    <property type="match status" value="1"/>
</dbReference>
<dbReference type="InterPro" id="IPR036086">
    <property type="entry name" value="ParB/Sulfiredoxin_sf"/>
</dbReference>
<organism evidence="7 8">
    <name type="scientific">Congzhengia minquanensis</name>
    <dbReference type="NCBI Taxonomy" id="2763657"/>
    <lineage>
        <taxon>Bacteria</taxon>
        <taxon>Bacillati</taxon>
        <taxon>Bacillota</taxon>
        <taxon>Clostridia</taxon>
        <taxon>Eubacteriales</taxon>
        <taxon>Oscillospiraceae</taxon>
        <taxon>Congzhengia</taxon>
    </lineage>
</organism>
<dbReference type="InterPro" id="IPR057240">
    <property type="entry name" value="ParB_dimer_C"/>
</dbReference>
<keyword evidence="8" id="KW-1185">Reference proteome</keyword>
<evidence type="ECO:0000256" key="1">
    <source>
        <dbReference type="ARBA" id="ARBA00004453"/>
    </source>
</evidence>
<dbReference type="Gene3D" id="3.90.1530.30">
    <property type="match status" value="1"/>
</dbReference>
<dbReference type="GO" id="GO:0005694">
    <property type="term" value="C:chromosome"/>
    <property type="evidence" value="ECO:0007669"/>
    <property type="project" value="TreeGrafter"/>
</dbReference>
<dbReference type="FunFam" id="3.90.1530.30:FF:000001">
    <property type="entry name" value="Chromosome partitioning protein ParB"/>
    <property type="match status" value="1"/>
</dbReference>
<comment type="subcellular location">
    <subcellularLocation>
        <location evidence="1">Cytoplasm</location>
        <location evidence="1">Nucleoid</location>
    </subcellularLocation>
</comment>
<gene>
    <name evidence="7" type="ORF">H8698_10330</name>
</gene>
<dbReference type="SMART" id="SM00470">
    <property type="entry name" value="ParB"/>
    <property type="match status" value="1"/>
</dbReference>
<dbReference type="GO" id="GO:0009295">
    <property type="term" value="C:nucleoid"/>
    <property type="evidence" value="ECO:0007669"/>
    <property type="project" value="UniProtKB-SubCell"/>
</dbReference>
<dbReference type="EMBL" id="JACRSU010000004">
    <property type="protein sequence ID" value="MBC8541373.1"/>
    <property type="molecule type" value="Genomic_DNA"/>
</dbReference>
<proteinExistence type="inferred from homology"/>
<dbReference type="GO" id="GO:0007059">
    <property type="term" value="P:chromosome segregation"/>
    <property type="evidence" value="ECO:0007669"/>
    <property type="project" value="UniProtKB-KW"/>
</dbReference>
<dbReference type="AlphaFoldDB" id="A0A926DLV9"/>
<evidence type="ECO:0000256" key="5">
    <source>
        <dbReference type="SAM" id="Coils"/>
    </source>
</evidence>
<evidence type="ECO:0000259" key="6">
    <source>
        <dbReference type="PROSITE" id="PS50943"/>
    </source>
</evidence>
<dbReference type="SUPFAM" id="SSF109709">
    <property type="entry name" value="KorB DNA-binding domain-like"/>
    <property type="match status" value="1"/>
</dbReference>
<evidence type="ECO:0000313" key="7">
    <source>
        <dbReference type="EMBL" id="MBC8541373.1"/>
    </source>
</evidence>
<dbReference type="GO" id="GO:0003677">
    <property type="term" value="F:DNA binding"/>
    <property type="evidence" value="ECO:0007669"/>
    <property type="project" value="UniProtKB-KW"/>
</dbReference>
<comment type="similarity">
    <text evidence="2">Belongs to the ParB family.</text>
</comment>
<evidence type="ECO:0000256" key="3">
    <source>
        <dbReference type="ARBA" id="ARBA00022829"/>
    </source>
</evidence>
<dbReference type="Pfam" id="PF02195">
    <property type="entry name" value="ParB_N"/>
    <property type="match status" value="1"/>
</dbReference>
<dbReference type="PANTHER" id="PTHR33375">
    <property type="entry name" value="CHROMOSOME-PARTITIONING PROTEIN PARB-RELATED"/>
    <property type="match status" value="1"/>
</dbReference>
<keyword evidence="3" id="KW-0159">Chromosome partition</keyword>
<dbReference type="Pfam" id="PF23552">
    <property type="entry name" value="ParB_C"/>
    <property type="match status" value="1"/>
</dbReference>
<dbReference type="Gene3D" id="1.10.10.2830">
    <property type="match status" value="1"/>
</dbReference>
<accession>A0A926DLV9</accession>
<keyword evidence="4" id="KW-0238">DNA-binding</keyword>
<dbReference type="FunFam" id="1.10.10.2830:FF:000001">
    <property type="entry name" value="Chromosome partitioning protein ParB"/>
    <property type="match status" value="1"/>
</dbReference>